<evidence type="ECO:0000256" key="3">
    <source>
        <dbReference type="SAM" id="SignalP"/>
    </source>
</evidence>
<comment type="caution">
    <text evidence="4">The sequence shown here is derived from an EMBL/GenBank/DDBJ whole genome shotgun (WGS) entry which is preliminary data.</text>
</comment>
<name>A0A7J0EE13_9ERIC</name>
<feature type="chain" id="PRO_5029602436" evidence="3">
    <location>
        <begin position="27"/>
        <end position="184"/>
    </location>
</feature>
<dbReference type="GO" id="GO:0005739">
    <property type="term" value="C:mitochondrion"/>
    <property type="evidence" value="ECO:0007669"/>
    <property type="project" value="TreeGrafter"/>
</dbReference>
<dbReference type="AlphaFoldDB" id="A0A7J0EE13"/>
<keyword evidence="5" id="KW-1185">Reference proteome</keyword>
<evidence type="ECO:0000256" key="1">
    <source>
        <dbReference type="ARBA" id="ARBA00007626"/>
    </source>
</evidence>
<evidence type="ECO:0000313" key="4">
    <source>
        <dbReference type="EMBL" id="GFY84703.1"/>
    </source>
</evidence>
<organism evidence="4 5">
    <name type="scientific">Actinidia rufa</name>
    <dbReference type="NCBI Taxonomy" id="165716"/>
    <lineage>
        <taxon>Eukaryota</taxon>
        <taxon>Viridiplantae</taxon>
        <taxon>Streptophyta</taxon>
        <taxon>Embryophyta</taxon>
        <taxon>Tracheophyta</taxon>
        <taxon>Spermatophyta</taxon>
        <taxon>Magnoliopsida</taxon>
        <taxon>eudicotyledons</taxon>
        <taxon>Gunneridae</taxon>
        <taxon>Pentapetalae</taxon>
        <taxon>asterids</taxon>
        <taxon>Ericales</taxon>
        <taxon>Actinidiaceae</taxon>
        <taxon>Actinidia</taxon>
    </lineage>
</organism>
<protein>
    <submittedName>
        <fullName evidence="4">Similar to PENTATRICOPEPTIDE REPEAT 596</fullName>
    </submittedName>
</protein>
<evidence type="ECO:0000256" key="2">
    <source>
        <dbReference type="ARBA" id="ARBA00022737"/>
    </source>
</evidence>
<proteinExistence type="inferred from homology"/>
<comment type="similarity">
    <text evidence="1">Belongs to the PPR family. P subfamily.</text>
</comment>
<reference evidence="4 5" key="1">
    <citation type="submission" date="2019-07" db="EMBL/GenBank/DDBJ databases">
        <title>De Novo Assembly of kiwifruit Actinidia rufa.</title>
        <authorList>
            <person name="Sugita-Konishi S."/>
            <person name="Sato K."/>
            <person name="Mori E."/>
            <person name="Abe Y."/>
            <person name="Kisaki G."/>
            <person name="Hamano K."/>
            <person name="Suezawa K."/>
            <person name="Otani M."/>
            <person name="Fukuda T."/>
            <person name="Manabe T."/>
            <person name="Gomi K."/>
            <person name="Tabuchi M."/>
            <person name="Akimitsu K."/>
            <person name="Kataoka I."/>
        </authorList>
    </citation>
    <scope>NUCLEOTIDE SEQUENCE [LARGE SCALE GENOMIC DNA]</scope>
    <source>
        <strain evidence="5">cv. Fuchu</strain>
    </source>
</reference>
<keyword evidence="2" id="KW-0677">Repeat</keyword>
<feature type="signal peptide" evidence="3">
    <location>
        <begin position="1"/>
        <end position="26"/>
    </location>
</feature>
<dbReference type="InterPro" id="IPR002885">
    <property type="entry name" value="PPR_rpt"/>
</dbReference>
<accession>A0A7J0EE13</accession>
<dbReference type="PANTHER" id="PTHR45717:SF15">
    <property type="entry name" value="AGL218WP"/>
    <property type="match status" value="1"/>
</dbReference>
<sequence length="184" mass="21233">MEGDNIKEHRWACHALLLLYAALRKADEVGRVWKVCESNPKVDECLAAIESWGKLNKVEETKAGKNLVKRMDDSGFRISPFTWDALVKLYVEAGEVEKADSILQKANHQNQMMPIFSSYMAIMDQYAKRGDIHNSEKMLHRMWQAEWVYRERMKADNIFPNKAVAGQLAQVDVFQRMVVSDLLD</sequence>
<dbReference type="InterPro" id="IPR011990">
    <property type="entry name" value="TPR-like_helical_dom_sf"/>
</dbReference>
<dbReference type="Proteomes" id="UP000585474">
    <property type="component" value="Unassembled WGS sequence"/>
</dbReference>
<evidence type="ECO:0000313" key="5">
    <source>
        <dbReference type="Proteomes" id="UP000585474"/>
    </source>
</evidence>
<gene>
    <name evidence="4" type="ORF">Acr_03g0014770</name>
</gene>
<dbReference type="EMBL" id="BJWL01000003">
    <property type="protein sequence ID" value="GFY84703.1"/>
    <property type="molecule type" value="Genomic_DNA"/>
</dbReference>
<dbReference type="Gene3D" id="1.25.40.10">
    <property type="entry name" value="Tetratricopeptide repeat domain"/>
    <property type="match status" value="1"/>
</dbReference>
<dbReference type="Pfam" id="PF01535">
    <property type="entry name" value="PPR"/>
    <property type="match status" value="2"/>
</dbReference>
<dbReference type="OrthoDB" id="739241at2759"/>
<dbReference type="GO" id="GO:0003729">
    <property type="term" value="F:mRNA binding"/>
    <property type="evidence" value="ECO:0007669"/>
    <property type="project" value="UniProtKB-ARBA"/>
</dbReference>
<keyword evidence="3" id="KW-0732">Signal</keyword>
<dbReference type="PANTHER" id="PTHR45717">
    <property type="entry name" value="OS12G0527900 PROTEIN"/>
    <property type="match status" value="1"/>
</dbReference>